<name>A0ACC0IRH8_9ERIC</name>
<organism evidence="1 2">
    <name type="scientific">Camellia lanceoleosa</name>
    <dbReference type="NCBI Taxonomy" id="1840588"/>
    <lineage>
        <taxon>Eukaryota</taxon>
        <taxon>Viridiplantae</taxon>
        <taxon>Streptophyta</taxon>
        <taxon>Embryophyta</taxon>
        <taxon>Tracheophyta</taxon>
        <taxon>Spermatophyta</taxon>
        <taxon>Magnoliopsida</taxon>
        <taxon>eudicotyledons</taxon>
        <taxon>Gunneridae</taxon>
        <taxon>Pentapetalae</taxon>
        <taxon>asterids</taxon>
        <taxon>Ericales</taxon>
        <taxon>Theaceae</taxon>
        <taxon>Camellia</taxon>
    </lineage>
</organism>
<dbReference type="Proteomes" id="UP001060215">
    <property type="component" value="Chromosome 3"/>
</dbReference>
<dbReference type="EMBL" id="CM045760">
    <property type="protein sequence ID" value="KAI8027698.1"/>
    <property type="molecule type" value="Genomic_DNA"/>
</dbReference>
<evidence type="ECO:0000313" key="2">
    <source>
        <dbReference type="Proteomes" id="UP001060215"/>
    </source>
</evidence>
<sequence length="101" mass="12002">MKMLTRQTIHFKLTIQDFYQTVTELHTSVHYLSIPINKNTYNYELQAKHNELSRFRTRRELGTSLRISFDWKRVECSLAINGFALNDEERKKRGHPFLGDG</sequence>
<proteinExistence type="predicted"/>
<protein>
    <submittedName>
        <fullName evidence="1">Uncharacterized protein</fullName>
    </submittedName>
</protein>
<gene>
    <name evidence="1" type="ORF">LOK49_LG02G03373</name>
</gene>
<keyword evidence="2" id="KW-1185">Reference proteome</keyword>
<accession>A0ACC0IRH8</accession>
<comment type="caution">
    <text evidence="1">The sequence shown here is derived from an EMBL/GenBank/DDBJ whole genome shotgun (WGS) entry which is preliminary data.</text>
</comment>
<evidence type="ECO:0000313" key="1">
    <source>
        <dbReference type="EMBL" id="KAI8027698.1"/>
    </source>
</evidence>
<reference evidence="1 2" key="1">
    <citation type="journal article" date="2022" name="Plant J.">
        <title>Chromosome-level genome of Camellia lanceoleosa provides a valuable resource for understanding genome evolution and self-incompatibility.</title>
        <authorList>
            <person name="Gong W."/>
            <person name="Xiao S."/>
            <person name="Wang L."/>
            <person name="Liao Z."/>
            <person name="Chang Y."/>
            <person name="Mo W."/>
            <person name="Hu G."/>
            <person name="Li W."/>
            <person name="Zhao G."/>
            <person name="Zhu H."/>
            <person name="Hu X."/>
            <person name="Ji K."/>
            <person name="Xiang X."/>
            <person name="Song Q."/>
            <person name="Yuan D."/>
            <person name="Jin S."/>
            <person name="Zhang L."/>
        </authorList>
    </citation>
    <scope>NUCLEOTIDE SEQUENCE [LARGE SCALE GENOMIC DNA]</scope>
    <source>
        <strain evidence="1">SQ_2022a</strain>
    </source>
</reference>